<reference evidence="2" key="1">
    <citation type="submission" date="2021-07" db="EMBL/GenBank/DDBJ databases">
        <title>New genus and species of the family Alcaligenaceae.</title>
        <authorList>
            <person name="Hahn M.W."/>
        </authorList>
    </citation>
    <scope>NUCLEOTIDE SEQUENCE</scope>
    <source>
        <strain evidence="2">LF4-65</strain>
    </source>
</reference>
<accession>A0A953N997</accession>
<keyword evidence="3" id="KW-1185">Reference proteome</keyword>
<protein>
    <submittedName>
        <fullName evidence="2">Autotransporter-associated beta strand repeat-containing protein</fullName>
    </submittedName>
</protein>
<name>A0A953N997_9BURK</name>
<comment type="caution">
    <text evidence="2">The sequence shown here is derived from an EMBL/GenBank/DDBJ whole genome shotgun (WGS) entry which is preliminary data.</text>
</comment>
<dbReference type="NCBIfam" id="TIGR02601">
    <property type="entry name" value="autotrns_rpt"/>
    <property type="match status" value="1"/>
</dbReference>
<dbReference type="RefSeq" id="WP_259661652.1">
    <property type="nucleotide sequence ID" value="NZ_JAHXRI010000010.1"/>
</dbReference>
<sequence>MIFSLNIAALTQLRLIAQRSLRKPMRLCQALDGVCISPTADHLSPLVHPHYCAAGVSSPQQNCLEISVIRAWVSKFGALTLAVTLGVSCLFATSPVWATCSGNPVISQNVTAAEKLTLQLCSLTVDSGGSISSPIYYGIANGGTITTLTNAGSISATGASSYGVLNSGTITTLNNTGMISVSDNSDSFSIRNYSIITTLNNQQGAGSVSGALTYTGVLPTNYNIIIINSSTYGRLSATAVTGTMVFGVSSLSTAGSSIINSTLSAVLRGITSAQLGLGGATSYSATFFGYTFTLSETDSVNHIWNLTITSYSSGESSDSTSSIAAGTSVSLSSVGATANPVLSGGTLVLGNGDNSSLAFTVSSAGGTITSPSGGSATLSGIFSGVGGLTFNGTGTTIFTGANTYSGGTTVASGTLSIAGASPTGTGDVLIASAGTLMGTGTIAGNLSVGGVIKPGNSPGYLVASRNVWMNTGSTYQQDIAGLTQASSTTPLGATGYYSLLSVGGQFTINSGTTLTPRLSNLFNASESGYGSAIYVPALGDRFR</sequence>
<dbReference type="AlphaFoldDB" id="A0A953N997"/>
<keyword evidence="1" id="KW-0732">Signal</keyword>
<proteinExistence type="predicted"/>
<evidence type="ECO:0000313" key="2">
    <source>
        <dbReference type="EMBL" id="MBZ1351242.1"/>
    </source>
</evidence>
<dbReference type="InterPro" id="IPR011050">
    <property type="entry name" value="Pectin_lyase_fold/virulence"/>
</dbReference>
<dbReference type="Proteomes" id="UP000739565">
    <property type="component" value="Unassembled WGS sequence"/>
</dbReference>
<dbReference type="InterPro" id="IPR013425">
    <property type="entry name" value="Autotrns_rpt"/>
</dbReference>
<dbReference type="SUPFAM" id="SSF51126">
    <property type="entry name" value="Pectin lyase-like"/>
    <property type="match status" value="1"/>
</dbReference>
<gene>
    <name evidence="2" type="ORF">KZZ10_11350</name>
</gene>
<evidence type="ECO:0000313" key="3">
    <source>
        <dbReference type="Proteomes" id="UP000739565"/>
    </source>
</evidence>
<dbReference type="EMBL" id="JAHXRI010000010">
    <property type="protein sequence ID" value="MBZ1351242.1"/>
    <property type="molecule type" value="Genomic_DNA"/>
</dbReference>
<evidence type="ECO:0000256" key="1">
    <source>
        <dbReference type="ARBA" id="ARBA00022729"/>
    </source>
</evidence>
<dbReference type="Pfam" id="PF12951">
    <property type="entry name" value="PATR"/>
    <property type="match status" value="1"/>
</dbReference>
<feature type="non-terminal residue" evidence="2">
    <location>
        <position position="543"/>
    </location>
</feature>
<organism evidence="2 3">
    <name type="scientific">Zwartia hollandica</name>
    <dbReference type="NCBI Taxonomy" id="324606"/>
    <lineage>
        <taxon>Bacteria</taxon>
        <taxon>Pseudomonadati</taxon>
        <taxon>Pseudomonadota</taxon>
        <taxon>Betaproteobacteria</taxon>
        <taxon>Burkholderiales</taxon>
        <taxon>Alcaligenaceae</taxon>
        <taxon>Zwartia</taxon>
    </lineage>
</organism>